<reference evidence="6" key="2">
    <citation type="submission" date="2021-04" db="EMBL/GenBank/DDBJ databases">
        <title>Novel species in family Eggerthellaceae.</title>
        <authorList>
            <person name="Zhang G."/>
        </authorList>
    </citation>
    <scope>NUCLEOTIDE SEQUENCE</scope>
    <source>
        <strain evidence="6">Zg-886</strain>
    </source>
</reference>
<evidence type="ECO:0000313" key="6">
    <source>
        <dbReference type="EMBL" id="QTU84481.1"/>
    </source>
</evidence>
<dbReference type="GO" id="GO:0003677">
    <property type="term" value="F:DNA binding"/>
    <property type="evidence" value="ECO:0007669"/>
    <property type="project" value="UniProtKB-KW"/>
</dbReference>
<feature type="transmembrane region" description="Helical" evidence="3">
    <location>
        <begin position="177"/>
        <end position="197"/>
    </location>
</feature>
<reference evidence="5 7" key="1">
    <citation type="submission" date="2019-11" db="EMBL/GenBank/DDBJ databases">
        <title>Eggerthellaceae novel genus isolated from the rectal contents of marmort.</title>
        <authorList>
            <person name="Zhang G."/>
        </authorList>
    </citation>
    <scope>NUCLEOTIDE SEQUENCE [LARGE SCALE GENOMIC DNA]</scope>
    <source>
        <strain evidence="5">Zg-886</strain>
        <strain evidence="7">zg-886</strain>
    </source>
</reference>
<keyword evidence="3" id="KW-1133">Transmembrane helix</keyword>
<keyword evidence="3" id="KW-0472">Membrane</keyword>
<evidence type="ECO:0000259" key="4">
    <source>
        <dbReference type="PROSITE" id="PS50943"/>
    </source>
</evidence>
<dbReference type="InterPro" id="IPR001387">
    <property type="entry name" value="Cro/C1-type_HTH"/>
</dbReference>
<dbReference type="Pfam" id="PF01381">
    <property type="entry name" value="HTH_3"/>
    <property type="match status" value="1"/>
</dbReference>
<accession>A0A9E6MRN6</accession>
<dbReference type="RefSeq" id="WP_166338276.1">
    <property type="nucleotide sequence ID" value="NZ_CP072829.1"/>
</dbReference>
<dbReference type="SUPFAM" id="SSF47413">
    <property type="entry name" value="lambda repressor-like DNA-binding domains"/>
    <property type="match status" value="1"/>
</dbReference>
<dbReference type="PROSITE" id="PS50943">
    <property type="entry name" value="HTH_CROC1"/>
    <property type="match status" value="1"/>
</dbReference>
<feature type="domain" description="HTH cro/C1-type" evidence="4">
    <location>
        <begin position="9"/>
        <end position="63"/>
    </location>
</feature>
<dbReference type="PANTHER" id="PTHR46558">
    <property type="entry name" value="TRACRIPTIONAL REGULATORY PROTEIN-RELATED-RELATED"/>
    <property type="match status" value="1"/>
</dbReference>
<evidence type="ECO:0000313" key="7">
    <source>
        <dbReference type="Proteomes" id="UP000636394"/>
    </source>
</evidence>
<evidence type="ECO:0000256" key="3">
    <source>
        <dbReference type="SAM" id="Phobius"/>
    </source>
</evidence>
<gene>
    <name evidence="5" type="ORF">GMI68_01435</name>
    <name evidence="6" type="ORF">J7S26_00665</name>
</gene>
<dbReference type="AlphaFoldDB" id="A0A9E6MRN6"/>
<dbReference type="Gene3D" id="1.10.260.40">
    <property type="entry name" value="lambda repressor-like DNA-binding domains"/>
    <property type="match status" value="1"/>
</dbReference>
<keyword evidence="1" id="KW-0238">DNA-binding</keyword>
<protein>
    <submittedName>
        <fullName evidence="5">Helix-turn-helix domain-containing protein</fullName>
    </submittedName>
    <submittedName>
        <fullName evidence="6">Helix-turn-helix transcriptional regulator</fullName>
    </submittedName>
</protein>
<dbReference type="PANTHER" id="PTHR46558:SF4">
    <property type="entry name" value="DNA-BIDING PHAGE PROTEIN"/>
    <property type="match status" value="1"/>
</dbReference>
<evidence type="ECO:0000313" key="5">
    <source>
        <dbReference type="EMBL" id="NHM13442.1"/>
    </source>
</evidence>
<sequence>MNEALADRLARMRRDQGMSQEELANSLGVSRQAVSKWERGESSPDTGNLIALSDLFDVTIDELVRGSSDEPGAATDAGSTAEPAAADAADGVAKAEAVATTLPLDVVPAAALAAPANEAASQDVPAPAPATAPAAAASYPPPTAAPFPYAAPADGAPAAPAGSSSAEPRRKGPPSTFPYPVFVAILYLCLGFLFGLWHPGWLLFLTIPLYYWAAKTIEADPVYRDNHRSEEW</sequence>
<dbReference type="CDD" id="cd00093">
    <property type="entry name" value="HTH_XRE"/>
    <property type="match status" value="1"/>
</dbReference>
<dbReference type="Proteomes" id="UP000636394">
    <property type="component" value="Unassembled WGS sequence"/>
</dbReference>
<dbReference type="EMBL" id="WPCR01000001">
    <property type="protein sequence ID" value="NHM13442.1"/>
    <property type="molecule type" value="Genomic_DNA"/>
</dbReference>
<organism evidence="6 8">
    <name type="scientific">Xiamenia xianingshaonis</name>
    <dbReference type="NCBI Taxonomy" id="2682776"/>
    <lineage>
        <taxon>Bacteria</taxon>
        <taxon>Bacillati</taxon>
        <taxon>Actinomycetota</taxon>
        <taxon>Coriobacteriia</taxon>
        <taxon>Eggerthellales</taxon>
        <taxon>Eggerthellaceae</taxon>
        <taxon>Xiamenia</taxon>
    </lineage>
</organism>
<keyword evidence="7" id="KW-1185">Reference proteome</keyword>
<feature type="region of interest" description="Disordered" evidence="2">
    <location>
        <begin position="1"/>
        <end position="47"/>
    </location>
</feature>
<evidence type="ECO:0000256" key="2">
    <source>
        <dbReference type="SAM" id="MobiDB-lite"/>
    </source>
</evidence>
<keyword evidence="3" id="KW-0812">Transmembrane</keyword>
<dbReference type="Proteomes" id="UP000671910">
    <property type="component" value="Chromosome"/>
</dbReference>
<evidence type="ECO:0000256" key="1">
    <source>
        <dbReference type="ARBA" id="ARBA00023125"/>
    </source>
</evidence>
<proteinExistence type="predicted"/>
<dbReference type="KEGG" id="ebz:J7S26_00665"/>
<dbReference type="SMART" id="SM00530">
    <property type="entry name" value="HTH_XRE"/>
    <property type="match status" value="1"/>
</dbReference>
<feature type="compositionally biased region" description="Polar residues" evidence="2">
    <location>
        <begin position="17"/>
        <end position="33"/>
    </location>
</feature>
<evidence type="ECO:0000313" key="8">
    <source>
        <dbReference type="Proteomes" id="UP000671910"/>
    </source>
</evidence>
<dbReference type="EMBL" id="CP072829">
    <property type="protein sequence ID" value="QTU84481.1"/>
    <property type="molecule type" value="Genomic_DNA"/>
</dbReference>
<feature type="compositionally biased region" description="Basic and acidic residues" evidence="2">
    <location>
        <begin position="1"/>
        <end position="16"/>
    </location>
</feature>
<dbReference type="InterPro" id="IPR010982">
    <property type="entry name" value="Lambda_DNA-bd_dom_sf"/>
</dbReference>
<name>A0A9E6MRN6_9ACTN</name>